<keyword evidence="7" id="KW-1185">Reference proteome</keyword>
<dbReference type="InterPro" id="IPR003593">
    <property type="entry name" value="AAA+_ATPase"/>
</dbReference>
<evidence type="ECO:0000313" key="7">
    <source>
        <dbReference type="Proteomes" id="UP001199631"/>
    </source>
</evidence>
<dbReference type="InterPro" id="IPR017871">
    <property type="entry name" value="ABC_transporter-like_CS"/>
</dbReference>
<comment type="similarity">
    <text evidence="1">Belongs to the ABC transporter superfamily.</text>
</comment>
<evidence type="ECO:0000256" key="2">
    <source>
        <dbReference type="ARBA" id="ARBA00022448"/>
    </source>
</evidence>
<dbReference type="AlphaFoldDB" id="A0AAW5B7I4"/>
<keyword evidence="2" id="KW-0813">Transport</keyword>
<dbReference type="EMBL" id="JAIFZM010000006">
    <property type="protein sequence ID" value="MCG3419179.1"/>
    <property type="molecule type" value="Genomic_DNA"/>
</dbReference>
<dbReference type="SUPFAM" id="SSF52540">
    <property type="entry name" value="P-loop containing nucleoside triphosphate hydrolases"/>
    <property type="match status" value="1"/>
</dbReference>
<evidence type="ECO:0000256" key="3">
    <source>
        <dbReference type="ARBA" id="ARBA00022741"/>
    </source>
</evidence>
<dbReference type="GO" id="GO:0016887">
    <property type="term" value="F:ATP hydrolysis activity"/>
    <property type="evidence" value="ECO:0007669"/>
    <property type="project" value="InterPro"/>
</dbReference>
<keyword evidence="4 6" id="KW-0067">ATP-binding</keyword>
<dbReference type="InterPro" id="IPR027417">
    <property type="entry name" value="P-loop_NTPase"/>
</dbReference>
<evidence type="ECO:0000256" key="1">
    <source>
        <dbReference type="ARBA" id="ARBA00005417"/>
    </source>
</evidence>
<gene>
    <name evidence="6" type="ORF">K3T81_08445</name>
</gene>
<evidence type="ECO:0000259" key="5">
    <source>
        <dbReference type="PROSITE" id="PS50893"/>
    </source>
</evidence>
<protein>
    <submittedName>
        <fullName evidence="6">ABC transporter ATP-binding protein</fullName>
    </submittedName>
</protein>
<name>A0AAW5B7I4_9BACI</name>
<dbReference type="GO" id="GO:0005524">
    <property type="term" value="F:ATP binding"/>
    <property type="evidence" value="ECO:0007669"/>
    <property type="project" value="UniProtKB-KW"/>
</dbReference>
<dbReference type="InterPro" id="IPR050763">
    <property type="entry name" value="ABC_transporter_ATP-binding"/>
</dbReference>
<feature type="domain" description="ABC transporter" evidence="5">
    <location>
        <begin position="10"/>
        <end position="239"/>
    </location>
</feature>
<dbReference type="PROSITE" id="PS00211">
    <property type="entry name" value="ABC_TRANSPORTER_1"/>
    <property type="match status" value="1"/>
</dbReference>
<comment type="caution">
    <text evidence="6">The sequence shown here is derived from an EMBL/GenBank/DDBJ whole genome shotgun (WGS) entry which is preliminary data.</text>
</comment>
<dbReference type="Proteomes" id="UP001199631">
    <property type="component" value="Unassembled WGS sequence"/>
</dbReference>
<accession>A0AAW5B7I4</accession>
<reference evidence="6 7" key="1">
    <citation type="journal article" date="2022" name="Evol. Bioinform. Online">
        <title>Draft Genome Sequence of Oceanobacillus jordanicus Strain GSFE11, a Halotolerant Plant Growth-Promoting Bacterial Endophyte Isolated From the Jordan Valley.</title>
        <authorList>
            <person name="Alhindi T."/>
            <person name="Albdaiwi R."/>
        </authorList>
    </citation>
    <scope>NUCLEOTIDE SEQUENCE [LARGE SCALE GENOMIC DNA]</scope>
    <source>
        <strain evidence="6 7">GSFE11</strain>
    </source>
</reference>
<dbReference type="Gene3D" id="3.40.50.300">
    <property type="entry name" value="P-loop containing nucleotide triphosphate hydrolases"/>
    <property type="match status" value="1"/>
</dbReference>
<dbReference type="PROSITE" id="PS50893">
    <property type="entry name" value="ABC_TRANSPORTER_2"/>
    <property type="match status" value="1"/>
</dbReference>
<proteinExistence type="inferred from homology"/>
<dbReference type="Pfam" id="PF00005">
    <property type="entry name" value="ABC_tran"/>
    <property type="match status" value="1"/>
</dbReference>
<dbReference type="InterPro" id="IPR003439">
    <property type="entry name" value="ABC_transporter-like_ATP-bd"/>
</dbReference>
<evidence type="ECO:0000313" key="6">
    <source>
        <dbReference type="EMBL" id="MCG3419179.1"/>
    </source>
</evidence>
<sequence>MVVNLDENVIEVSQLGVQYDNTVWGIKDIDVTFKKGELIALVGANGAGKSTFLNAICGLIMPTKGDVFFNKNLINRNTPFHNIGWSKQTHAIDWYLNVFDNVIVSARLAGKNRKASKIDTLAALDLVGLLEYKDRDVDALSGGQQQRVQIARALVHHPDIMILDEPTTGLDAESSEKLLSHLKEKANKGGLVIVSSHDLNLLDSYCDSVLLLKQGSIVAYEPKTKFISRYRDKEILTIEYEGELDKRKLVEIEGVVTINDLKPLVLEIKRNTPIGQIINKLDSLVFVMDINRTSPGLREAYLEVARAKEEG</sequence>
<dbReference type="PANTHER" id="PTHR42711:SF5">
    <property type="entry name" value="ABC TRANSPORTER ATP-BINDING PROTEIN NATA"/>
    <property type="match status" value="1"/>
</dbReference>
<dbReference type="SMART" id="SM00382">
    <property type="entry name" value="AAA"/>
    <property type="match status" value="1"/>
</dbReference>
<evidence type="ECO:0000256" key="4">
    <source>
        <dbReference type="ARBA" id="ARBA00022840"/>
    </source>
</evidence>
<dbReference type="PANTHER" id="PTHR42711">
    <property type="entry name" value="ABC TRANSPORTER ATP-BINDING PROTEIN"/>
    <property type="match status" value="1"/>
</dbReference>
<organism evidence="6 7">
    <name type="scientific">Oceanobacillus jordanicus</name>
    <dbReference type="NCBI Taxonomy" id="2867266"/>
    <lineage>
        <taxon>Bacteria</taxon>
        <taxon>Bacillati</taxon>
        <taxon>Bacillota</taxon>
        <taxon>Bacilli</taxon>
        <taxon>Bacillales</taxon>
        <taxon>Bacillaceae</taxon>
        <taxon>Oceanobacillus</taxon>
    </lineage>
</organism>
<keyword evidence="3" id="KW-0547">Nucleotide-binding</keyword>